<dbReference type="EMBL" id="MU003066">
    <property type="protein sequence ID" value="KAF2785461.1"/>
    <property type="molecule type" value="Genomic_DNA"/>
</dbReference>
<keyword evidence="2" id="KW-1185">Reference proteome</keyword>
<name>A0A6A6WNI2_9PLEO</name>
<accession>A0A6A6WNI2</accession>
<protein>
    <submittedName>
        <fullName evidence="1">Uncharacterized protein</fullName>
    </submittedName>
</protein>
<dbReference type="Proteomes" id="UP000799757">
    <property type="component" value="Unassembled WGS sequence"/>
</dbReference>
<reference evidence="1" key="1">
    <citation type="journal article" date="2020" name="Stud. Mycol.">
        <title>101 Dothideomycetes genomes: a test case for predicting lifestyles and emergence of pathogens.</title>
        <authorList>
            <person name="Haridas S."/>
            <person name="Albert R."/>
            <person name="Binder M."/>
            <person name="Bloem J."/>
            <person name="Labutti K."/>
            <person name="Salamov A."/>
            <person name="Andreopoulos B."/>
            <person name="Baker S."/>
            <person name="Barry K."/>
            <person name="Bills G."/>
            <person name="Bluhm B."/>
            <person name="Cannon C."/>
            <person name="Castanera R."/>
            <person name="Culley D."/>
            <person name="Daum C."/>
            <person name="Ezra D."/>
            <person name="Gonzalez J."/>
            <person name="Henrissat B."/>
            <person name="Kuo A."/>
            <person name="Liang C."/>
            <person name="Lipzen A."/>
            <person name="Lutzoni F."/>
            <person name="Magnuson J."/>
            <person name="Mondo S."/>
            <person name="Nolan M."/>
            <person name="Ohm R."/>
            <person name="Pangilinan J."/>
            <person name="Park H.-J."/>
            <person name="Ramirez L."/>
            <person name="Alfaro M."/>
            <person name="Sun H."/>
            <person name="Tritt A."/>
            <person name="Yoshinaga Y."/>
            <person name="Zwiers L.-H."/>
            <person name="Turgeon B."/>
            <person name="Goodwin S."/>
            <person name="Spatafora J."/>
            <person name="Crous P."/>
            <person name="Grigoriev I."/>
        </authorList>
    </citation>
    <scope>NUCLEOTIDE SEQUENCE</scope>
    <source>
        <strain evidence="1">CBS 109.77</strain>
    </source>
</reference>
<feature type="non-terminal residue" evidence="1">
    <location>
        <position position="108"/>
    </location>
</feature>
<evidence type="ECO:0000313" key="1">
    <source>
        <dbReference type="EMBL" id="KAF2785461.1"/>
    </source>
</evidence>
<dbReference type="AlphaFoldDB" id="A0A6A6WNI2"/>
<evidence type="ECO:0000313" key="2">
    <source>
        <dbReference type="Proteomes" id="UP000799757"/>
    </source>
</evidence>
<sequence>LREAFERTQPVLPTPPRFEGDRFRFKAWLSTIKAKMEVDGHTMRHDFARFHYVWSCIDPKIQMQYYGTLRAAKESGLWDYMEILRHLEIVFGDHNQVREAQMALEQSK</sequence>
<feature type="non-terminal residue" evidence="1">
    <location>
        <position position="1"/>
    </location>
</feature>
<organism evidence="1 2">
    <name type="scientific">Melanomma pulvis-pyrius CBS 109.77</name>
    <dbReference type="NCBI Taxonomy" id="1314802"/>
    <lineage>
        <taxon>Eukaryota</taxon>
        <taxon>Fungi</taxon>
        <taxon>Dikarya</taxon>
        <taxon>Ascomycota</taxon>
        <taxon>Pezizomycotina</taxon>
        <taxon>Dothideomycetes</taxon>
        <taxon>Pleosporomycetidae</taxon>
        <taxon>Pleosporales</taxon>
        <taxon>Melanommataceae</taxon>
        <taxon>Melanomma</taxon>
    </lineage>
</organism>
<proteinExistence type="predicted"/>
<dbReference type="OrthoDB" id="3528001at2759"/>
<gene>
    <name evidence="1" type="ORF">K505DRAFT_192711</name>
</gene>